<dbReference type="SUPFAM" id="SSF50475">
    <property type="entry name" value="FMN-binding split barrel"/>
    <property type="match status" value="1"/>
</dbReference>
<evidence type="ECO:0000256" key="1">
    <source>
        <dbReference type="SAM" id="MobiDB-lite"/>
    </source>
</evidence>
<dbReference type="Gene3D" id="2.30.110.10">
    <property type="entry name" value="Electron Transport, Fmn-binding Protein, Chain A"/>
    <property type="match status" value="1"/>
</dbReference>
<dbReference type="InterPro" id="IPR055343">
    <property type="entry name" value="CREG_beta-barrel"/>
</dbReference>
<feature type="region of interest" description="Disordered" evidence="1">
    <location>
        <begin position="202"/>
        <end position="229"/>
    </location>
</feature>
<protein>
    <recommendedName>
        <fullName evidence="2">CREG-like beta-barrel domain-containing protein</fullName>
    </recommendedName>
</protein>
<dbReference type="Pfam" id="PF13883">
    <property type="entry name" value="CREG_beta-barrel"/>
    <property type="match status" value="1"/>
</dbReference>
<gene>
    <name evidence="3" type="ORF">TBIB3V08_LOCUS6521</name>
</gene>
<evidence type="ECO:0000313" key="3">
    <source>
        <dbReference type="EMBL" id="CAD7444133.1"/>
    </source>
</evidence>
<evidence type="ECO:0000259" key="2">
    <source>
        <dbReference type="Pfam" id="PF13883"/>
    </source>
</evidence>
<sequence>MAGDYWEEESISCISRFVEVVQGSSSMIVKSMLPLRLFLVAVVILIHDCKLSSANKYDNYIDDHQEPRIQPPPGAVPGQEFKRYVANDPNYHYHKYKPVNKYADVPPPSAATHMARYVVHNTAWGALATISQQPRIKTFPFVNTFSVSDGPLNNGSGIPYLYMTPLDMSAQDLNSYDSRLENDMVFTNWSGKVQQMRQKNAQYKSTGTNDSTTREPSTSWTGYSTQGPTHYQDGTLATTAARPLVLTSPYSPNYTLPRSHPHIPLYFSQHLFPWLTQPQSLP</sequence>
<organism evidence="3">
    <name type="scientific">Timema bartmani</name>
    <dbReference type="NCBI Taxonomy" id="61472"/>
    <lineage>
        <taxon>Eukaryota</taxon>
        <taxon>Metazoa</taxon>
        <taxon>Ecdysozoa</taxon>
        <taxon>Arthropoda</taxon>
        <taxon>Hexapoda</taxon>
        <taxon>Insecta</taxon>
        <taxon>Pterygota</taxon>
        <taxon>Neoptera</taxon>
        <taxon>Polyneoptera</taxon>
        <taxon>Phasmatodea</taxon>
        <taxon>Timematodea</taxon>
        <taxon>Timematoidea</taxon>
        <taxon>Timematidae</taxon>
        <taxon>Timema</taxon>
    </lineage>
</organism>
<dbReference type="AlphaFoldDB" id="A0A7R9F010"/>
<reference evidence="3" key="1">
    <citation type="submission" date="2020-11" db="EMBL/GenBank/DDBJ databases">
        <authorList>
            <person name="Tran Van P."/>
        </authorList>
    </citation>
    <scope>NUCLEOTIDE SEQUENCE</scope>
</reference>
<dbReference type="InterPro" id="IPR012349">
    <property type="entry name" value="Split_barrel_FMN-bd"/>
</dbReference>
<feature type="domain" description="CREG-like beta-barrel" evidence="2">
    <location>
        <begin position="107"/>
        <end position="175"/>
    </location>
</feature>
<proteinExistence type="predicted"/>
<dbReference type="EMBL" id="OD566511">
    <property type="protein sequence ID" value="CAD7444133.1"/>
    <property type="molecule type" value="Genomic_DNA"/>
</dbReference>
<name>A0A7R9F010_9NEOP</name>
<accession>A0A7R9F010</accession>